<dbReference type="AlphaFoldDB" id="A0A9P7QIQ7"/>
<evidence type="ECO:0000256" key="1">
    <source>
        <dbReference type="SAM" id="MobiDB-lite"/>
    </source>
</evidence>
<protein>
    <submittedName>
        <fullName evidence="2">Uncharacterized protein</fullName>
    </submittedName>
</protein>
<feature type="region of interest" description="Disordered" evidence="1">
    <location>
        <begin position="1"/>
        <end position="23"/>
    </location>
</feature>
<gene>
    <name evidence="2" type="ORF">E4U09_002341</name>
</gene>
<name>A0A9P7QIQ7_9HYPO</name>
<accession>A0A9P7QIQ7</accession>
<sequence>MPRQASLGLRKDESGGGMNDPFSLTPQCSHHKFAFRPSTDADFWQIIDISPSAPLSDFCNLDKTNRSSLVLATDDLNTDEYDGR</sequence>
<organism evidence="2 3">
    <name type="scientific">Claviceps aff. purpurea</name>
    <dbReference type="NCBI Taxonomy" id="1967640"/>
    <lineage>
        <taxon>Eukaryota</taxon>
        <taxon>Fungi</taxon>
        <taxon>Dikarya</taxon>
        <taxon>Ascomycota</taxon>
        <taxon>Pezizomycotina</taxon>
        <taxon>Sordariomycetes</taxon>
        <taxon>Hypocreomycetidae</taxon>
        <taxon>Hypocreales</taxon>
        <taxon>Clavicipitaceae</taxon>
        <taxon>Claviceps</taxon>
    </lineage>
</organism>
<proteinExistence type="predicted"/>
<reference evidence="2 3" key="1">
    <citation type="journal article" date="2020" name="bioRxiv">
        <title>Whole genome comparisons of ergot fungi reveals the divergence and evolution of species within the genus Claviceps are the result of varying mechanisms driving genome evolution and host range expansion.</title>
        <authorList>
            <person name="Wyka S.A."/>
            <person name="Mondo S.J."/>
            <person name="Liu M."/>
            <person name="Dettman J."/>
            <person name="Nalam V."/>
            <person name="Broders K.D."/>
        </authorList>
    </citation>
    <scope>NUCLEOTIDE SEQUENCE [LARGE SCALE GENOMIC DNA]</scope>
    <source>
        <strain evidence="2 3">Clav52</strain>
    </source>
</reference>
<comment type="caution">
    <text evidence="2">The sequence shown here is derived from an EMBL/GenBank/DDBJ whole genome shotgun (WGS) entry which is preliminary data.</text>
</comment>
<keyword evidence="3" id="KW-1185">Reference proteome</keyword>
<evidence type="ECO:0000313" key="2">
    <source>
        <dbReference type="EMBL" id="KAG6295186.1"/>
    </source>
</evidence>
<dbReference type="Proteomes" id="UP000707071">
    <property type="component" value="Unassembled WGS sequence"/>
</dbReference>
<dbReference type="EMBL" id="SRRH01000200">
    <property type="protein sequence ID" value="KAG6295186.1"/>
    <property type="molecule type" value="Genomic_DNA"/>
</dbReference>
<evidence type="ECO:0000313" key="3">
    <source>
        <dbReference type="Proteomes" id="UP000707071"/>
    </source>
</evidence>